<keyword evidence="2" id="KW-1185">Reference proteome</keyword>
<evidence type="ECO:0000313" key="2">
    <source>
        <dbReference type="Proteomes" id="UP001459277"/>
    </source>
</evidence>
<dbReference type="EMBL" id="JAZDWU010000009">
    <property type="protein sequence ID" value="KAK9991387.1"/>
    <property type="molecule type" value="Genomic_DNA"/>
</dbReference>
<name>A0AAW2C191_9ROSI</name>
<comment type="caution">
    <text evidence="1">The sequence shown here is derived from an EMBL/GenBank/DDBJ whole genome shotgun (WGS) entry which is preliminary data.</text>
</comment>
<accession>A0AAW2C191</accession>
<protein>
    <submittedName>
        <fullName evidence="1">Uncharacterized protein</fullName>
    </submittedName>
</protein>
<reference evidence="1 2" key="1">
    <citation type="submission" date="2024-01" db="EMBL/GenBank/DDBJ databases">
        <title>A telomere-to-telomere, gap-free genome of sweet tea (Lithocarpus litseifolius).</title>
        <authorList>
            <person name="Zhou J."/>
        </authorList>
    </citation>
    <scope>NUCLEOTIDE SEQUENCE [LARGE SCALE GENOMIC DNA]</scope>
    <source>
        <strain evidence="1">Zhou-2022a</strain>
        <tissue evidence="1">Leaf</tissue>
    </source>
</reference>
<proteinExistence type="predicted"/>
<organism evidence="1 2">
    <name type="scientific">Lithocarpus litseifolius</name>
    <dbReference type="NCBI Taxonomy" id="425828"/>
    <lineage>
        <taxon>Eukaryota</taxon>
        <taxon>Viridiplantae</taxon>
        <taxon>Streptophyta</taxon>
        <taxon>Embryophyta</taxon>
        <taxon>Tracheophyta</taxon>
        <taxon>Spermatophyta</taxon>
        <taxon>Magnoliopsida</taxon>
        <taxon>eudicotyledons</taxon>
        <taxon>Gunneridae</taxon>
        <taxon>Pentapetalae</taxon>
        <taxon>rosids</taxon>
        <taxon>fabids</taxon>
        <taxon>Fagales</taxon>
        <taxon>Fagaceae</taxon>
        <taxon>Lithocarpus</taxon>
    </lineage>
</organism>
<sequence>MFSFKHEVDRHREENLRKIGSHASIVLEVDVVGDGGSVWKKFIRIKVKVDLSEPLLLGNFLPRSNQNYLWISLKYKKLADIFYNCSLTGHVEPSYFENVVLIRNLYGHRFKASRPWLTADYIDALPNVYTSPCLNPTAEQASTINFKAPPKHNQKMKQPNETITLDADVPPTNYNTTGSVRSALKQLLNVMTG</sequence>
<dbReference type="Proteomes" id="UP001459277">
    <property type="component" value="Unassembled WGS sequence"/>
</dbReference>
<evidence type="ECO:0000313" key="1">
    <source>
        <dbReference type="EMBL" id="KAK9991387.1"/>
    </source>
</evidence>
<gene>
    <name evidence="1" type="ORF">SO802_026372</name>
</gene>
<dbReference type="AlphaFoldDB" id="A0AAW2C191"/>